<dbReference type="InterPro" id="IPR044034">
    <property type="entry name" value="NAC-like_UBA"/>
</dbReference>
<comment type="function">
    <text evidence="4">Contacts the emerging nascent chain on the ribosome.</text>
</comment>
<gene>
    <name evidence="4" type="primary">nac</name>
    <name evidence="7" type="ORF">TBCH5v1_2008</name>
</gene>
<proteinExistence type="inferred from homology"/>
<keyword evidence="2 4" id="KW-0694">RNA-binding</keyword>
<dbReference type="SMART" id="SM01407">
    <property type="entry name" value="NAC"/>
    <property type="match status" value="1"/>
</dbReference>
<evidence type="ECO:0000256" key="2">
    <source>
        <dbReference type="ARBA" id="ARBA00022884"/>
    </source>
</evidence>
<sequence>MFPMKGMNPKQMKRMMKQLGIKMEELEGVKEVVIRFENKEIIIREPVVTAIVAMGEKSYQIVGKEEVREVVNIPEEDIKLVMEQTGVDYETAKKALEETKGDLAEAILKLQGE</sequence>
<dbReference type="STRING" id="55802.TBCH5v1_2008"/>
<accession>A0A0S1XDR3</accession>
<dbReference type="Pfam" id="PF19026">
    <property type="entry name" value="UBA_HYPK"/>
    <property type="match status" value="1"/>
</dbReference>
<protein>
    <recommendedName>
        <fullName evidence="4 5">Nascent polypeptide-associated complex protein</fullName>
    </recommendedName>
</protein>
<dbReference type="PROSITE" id="PS51151">
    <property type="entry name" value="NAC_AB"/>
    <property type="match status" value="1"/>
</dbReference>
<dbReference type="EMBL" id="CP013050">
    <property type="protein sequence ID" value="ALM75911.1"/>
    <property type="molecule type" value="Genomic_DNA"/>
</dbReference>
<dbReference type="AlphaFoldDB" id="A0A0S1XDR3"/>
<evidence type="ECO:0000313" key="8">
    <source>
        <dbReference type="Proteomes" id="UP000066042"/>
    </source>
</evidence>
<dbReference type="GO" id="GO:0015031">
    <property type="term" value="P:protein transport"/>
    <property type="evidence" value="ECO:0007669"/>
    <property type="project" value="UniProtKB-UniRule"/>
</dbReference>
<dbReference type="Gene3D" id="2.20.70.30">
    <property type="entry name" value="Nascent polypeptide-associated complex domain"/>
    <property type="match status" value="1"/>
</dbReference>
<evidence type="ECO:0000259" key="6">
    <source>
        <dbReference type="PROSITE" id="PS51151"/>
    </source>
</evidence>
<evidence type="ECO:0000256" key="4">
    <source>
        <dbReference type="HAMAP-Rule" id="MF_00814"/>
    </source>
</evidence>
<evidence type="ECO:0000256" key="3">
    <source>
        <dbReference type="ARBA" id="ARBA00022927"/>
    </source>
</evidence>
<dbReference type="HAMAP" id="MF_00814">
    <property type="entry name" value="NAC_arch"/>
    <property type="match status" value="1"/>
</dbReference>
<dbReference type="InterPro" id="IPR002715">
    <property type="entry name" value="Nas_poly-pep-assoc_cplx_dom"/>
</dbReference>
<dbReference type="GO" id="GO:0003723">
    <property type="term" value="F:RNA binding"/>
    <property type="evidence" value="ECO:0007669"/>
    <property type="project" value="UniProtKB-UniRule"/>
</dbReference>
<keyword evidence="3 4" id="KW-0653">Protein transport</keyword>
<dbReference type="Pfam" id="PF01849">
    <property type="entry name" value="NAC"/>
    <property type="match status" value="1"/>
</dbReference>
<dbReference type="Gene3D" id="1.10.8.10">
    <property type="entry name" value="DNA helicase RuvA subunit, C-terminal domain"/>
    <property type="match status" value="1"/>
</dbReference>
<name>A0A0S1XDR3_THEBA</name>
<evidence type="ECO:0000256" key="5">
    <source>
        <dbReference type="NCBIfam" id="TIGR00264"/>
    </source>
</evidence>
<dbReference type="InterPro" id="IPR038187">
    <property type="entry name" value="NAC_A/B_dom_sf"/>
</dbReference>
<evidence type="ECO:0000256" key="1">
    <source>
        <dbReference type="ARBA" id="ARBA00022448"/>
    </source>
</evidence>
<comment type="subunit">
    <text evidence="4">Homodimer. Interacts with the ribosome. Binds ribosomal RNA.</text>
</comment>
<dbReference type="NCBIfam" id="TIGR00264">
    <property type="entry name" value="archaeal-type nascent polypeptide-associated complex protein"/>
    <property type="match status" value="1"/>
</dbReference>
<feature type="domain" description="NAC-A/B" evidence="6">
    <location>
        <begin position="6"/>
        <end position="74"/>
    </location>
</feature>
<keyword evidence="1 4" id="KW-0813">Transport</keyword>
<comment type="similarity">
    <text evidence="4">Belongs to the NAC-alpha family.</text>
</comment>
<dbReference type="Proteomes" id="UP000066042">
    <property type="component" value="Chromosome"/>
</dbReference>
<dbReference type="InterPro" id="IPR005231">
    <property type="entry name" value="NAC_arc"/>
</dbReference>
<reference evidence="7 8" key="1">
    <citation type="journal article" date="2016" name="Genome Announc.">
        <title>Complete genome sequence of the hyperthermophilic and piezophilic archaeon Thermococcus barophilus Ch5, capable of growth at the expense of hydrogenogenesis from carbon monoxide and formate.</title>
        <authorList>
            <person name="Oger P."/>
            <person name="Sokolova T.G."/>
            <person name="Kozhevnikova D.A."/>
            <person name="Taranov E.A."/>
            <person name="Vannier P."/>
            <person name="Lee H.S."/>
            <person name="Kwon K.K."/>
            <person name="Kang S.G."/>
            <person name="Lee J.H."/>
            <person name="Bonch-Osmolovskaya E.A."/>
            <person name="Lebedinsky A.V."/>
        </authorList>
    </citation>
    <scope>NUCLEOTIDE SEQUENCE [LARGE SCALE GENOMIC DNA]</scope>
    <source>
        <strain evidence="8">Ch5</strain>
    </source>
</reference>
<dbReference type="PATRIC" id="fig|55802.8.peg.1988"/>
<dbReference type="SUPFAM" id="SSF46934">
    <property type="entry name" value="UBA-like"/>
    <property type="match status" value="1"/>
</dbReference>
<dbReference type="CDD" id="cd14359">
    <property type="entry name" value="UBA_AeNAC"/>
    <property type="match status" value="1"/>
</dbReference>
<organism evidence="7 8">
    <name type="scientific">Thermococcus barophilus</name>
    <dbReference type="NCBI Taxonomy" id="55802"/>
    <lineage>
        <taxon>Archaea</taxon>
        <taxon>Methanobacteriati</taxon>
        <taxon>Methanobacteriota</taxon>
        <taxon>Thermococci</taxon>
        <taxon>Thermococcales</taxon>
        <taxon>Thermococcaceae</taxon>
        <taxon>Thermococcus</taxon>
    </lineage>
</organism>
<dbReference type="InterPro" id="IPR009060">
    <property type="entry name" value="UBA-like_sf"/>
</dbReference>
<evidence type="ECO:0000313" key="7">
    <source>
        <dbReference type="EMBL" id="ALM75911.1"/>
    </source>
</evidence>